<dbReference type="FunCoup" id="D1YVZ1">
    <property type="interactions" value="51"/>
</dbReference>
<evidence type="ECO:0000256" key="18">
    <source>
        <dbReference type="ARBA" id="ARBA00044970"/>
    </source>
</evidence>
<gene>
    <name evidence="19 20" type="primary">mtrC</name>
    <name evidence="20" type="ordered locus">MCP_0541</name>
</gene>
<reference evidence="21" key="3">
    <citation type="journal article" date="2011" name="PLoS ONE">
        <title>Genome sequence of a mesophilic hydrogenotrophic methanogen Methanocella paludicola, the first cultivated representative of the order Methanocellales.</title>
        <authorList>
            <person name="Sakai S."/>
            <person name="Takaki Y."/>
            <person name="Shimamura S."/>
            <person name="Sekine M."/>
            <person name="Tajima T."/>
            <person name="Kosugi H."/>
            <person name="Ichikawa N."/>
            <person name="Tasumi E."/>
            <person name="Hiraki A.T."/>
            <person name="Shimizu A."/>
            <person name="Kato Y."/>
            <person name="Nishiko R."/>
            <person name="Mori K."/>
            <person name="Fujita N."/>
            <person name="Imachi H."/>
            <person name="Takai K."/>
        </authorList>
    </citation>
    <scope>NUCLEOTIDE SEQUENCE [LARGE SCALE GENOMIC DNA]</scope>
    <source>
        <strain evidence="21">DSM 17711 / JCM 13418 / NBRC 101707 / SANAE</strain>
    </source>
</reference>
<accession>D1YVZ1</accession>
<reference evidence="20 21" key="1">
    <citation type="journal article" date="2007" name="Appl. Environ. Microbiol.">
        <title>Isolation of key methanogens for global methane emission from rice paddy fields: a novel isolate affiliated with the clone cluster rice cluster I.</title>
        <authorList>
            <person name="Sakai S."/>
            <person name="Imachi H."/>
            <person name="Sekiguchi Y."/>
            <person name="Ohashi A."/>
            <person name="Harada H."/>
            <person name="Kamagata Y."/>
        </authorList>
    </citation>
    <scope>NUCLEOTIDE SEQUENCE [LARGE SCALE GENOMIC DNA]</scope>
    <source>
        <strain evidence="21">DSM 17711 / JCM 13418 / NBRC 101707 / SANAE</strain>
    </source>
</reference>
<evidence type="ECO:0000256" key="19">
    <source>
        <dbReference type="HAMAP-Rule" id="MF_01096"/>
    </source>
</evidence>
<dbReference type="AlphaFoldDB" id="D1YVZ1"/>
<comment type="pathway">
    <text evidence="3 19">One-carbon metabolism; methanogenesis from CO(2); methyl-coenzyme M from 5,10-methylene-5,6,7,8-tetrahydromethanopterin: step 2/2.</text>
</comment>
<dbReference type="InParanoid" id="D1YVZ1"/>
<dbReference type="EMBL" id="AP011532">
    <property type="protein sequence ID" value="BAI60613.1"/>
    <property type="molecule type" value="Genomic_DNA"/>
</dbReference>
<evidence type="ECO:0000256" key="6">
    <source>
        <dbReference type="ARBA" id="ARBA00015131"/>
    </source>
</evidence>
<feature type="transmembrane region" description="Helical" evidence="19">
    <location>
        <begin position="7"/>
        <end position="30"/>
    </location>
</feature>
<evidence type="ECO:0000256" key="14">
    <source>
        <dbReference type="ARBA" id="ARBA00022994"/>
    </source>
</evidence>
<comment type="function">
    <text evidence="1 19">Part of a complex that catalyzes the formation of methyl-coenzyme M and tetrahydromethanopterin from coenzyme M and methyl-tetrahydromethanopterin. This is an energy-conserving, sodium-ion translocating step.</text>
</comment>
<reference evidence="20 21" key="2">
    <citation type="journal article" date="2008" name="Int. J. Syst. Evol. Microbiol.">
        <title>Methanocella paludicola gen. nov., sp. nov., a methane-producing archaeon, the first isolate of the lineage 'Rice Cluster I', and proposal of the new archaeal order Methanocellales ord. nov.</title>
        <authorList>
            <person name="Sakai S."/>
            <person name="Imachi H."/>
            <person name="Hanada S."/>
            <person name="Ohashi A."/>
            <person name="Harada H."/>
            <person name="Kamagata Y."/>
        </authorList>
    </citation>
    <scope>NUCLEOTIDE SEQUENCE [LARGE SCALE GENOMIC DNA]</scope>
    <source>
        <strain evidence="21">DSM 17711 / JCM 13418 / NBRC 101707 / SANAE</strain>
    </source>
</reference>
<dbReference type="STRING" id="304371.MCP_0541"/>
<keyword evidence="14 19" id="KW-0484">Methanogenesis</keyword>
<dbReference type="PIRSF" id="PIRSF006530">
    <property type="entry name" value="MtrC"/>
    <property type="match status" value="1"/>
</dbReference>
<evidence type="ECO:0000256" key="12">
    <source>
        <dbReference type="ARBA" id="ARBA00022967"/>
    </source>
</evidence>
<dbReference type="GO" id="GO:0032259">
    <property type="term" value="P:methylation"/>
    <property type="evidence" value="ECO:0007669"/>
    <property type="project" value="UniProtKB-KW"/>
</dbReference>
<name>D1YVZ1_METPS</name>
<evidence type="ECO:0000256" key="2">
    <source>
        <dbReference type="ARBA" id="ARBA00004651"/>
    </source>
</evidence>
<dbReference type="GO" id="GO:0005886">
    <property type="term" value="C:plasma membrane"/>
    <property type="evidence" value="ECO:0007669"/>
    <property type="project" value="UniProtKB-SubCell"/>
</dbReference>
<evidence type="ECO:0000256" key="11">
    <source>
        <dbReference type="ARBA" id="ARBA00022692"/>
    </source>
</evidence>
<evidence type="ECO:0000256" key="15">
    <source>
        <dbReference type="ARBA" id="ARBA00023136"/>
    </source>
</evidence>
<comment type="subcellular location">
    <subcellularLocation>
        <location evidence="2 19">Cell membrane</location>
        <topology evidence="2 19">Multi-pass membrane protein</topology>
    </subcellularLocation>
</comment>
<keyword evidence="8 19" id="KW-0554">One-carbon metabolism</keyword>
<dbReference type="Proteomes" id="UP000001882">
    <property type="component" value="Chromosome"/>
</dbReference>
<evidence type="ECO:0000313" key="21">
    <source>
        <dbReference type="Proteomes" id="UP000001882"/>
    </source>
</evidence>
<evidence type="ECO:0000256" key="13">
    <source>
        <dbReference type="ARBA" id="ARBA00022989"/>
    </source>
</evidence>
<keyword evidence="15 19" id="KW-0472">Membrane</keyword>
<dbReference type="PATRIC" id="fig|304371.9.peg.556"/>
<feature type="transmembrane region" description="Helical" evidence="19">
    <location>
        <begin position="70"/>
        <end position="91"/>
    </location>
</feature>
<sequence length="270" mass="28780">MSEVKELDWYMLAALGIVGGLIAIYLAYFLNTYMKVGYFSFLGAVGAILAIVWGADAVRRICKYGIGTGVPSIGMLAFGMGLLATLLGLKIGDYVGIVYVGPIAAIVLSLVQGAIIGFIANSVLKMKIPTMQIGMVFIAGAASIILMGFTTTIAGSFDYASMMKYVFETGFIAPLFMIGALPMLHPFNACLGPDEDQRRTLTLAVEAGLLSTIMFGLMSLYTFQANILPALITVVLGLLGWIYAYLAYFNKVKESGVTVLATGVLPKKEA</sequence>
<evidence type="ECO:0000256" key="9">
    <source>
        <dbReference type="ARBA" id="ARBA00022603"/>
    </source>
</evidence>
<keyword evidence="21" id="KW-1185">Reference proteome</keyword>
<organism evidence="20 21">
    <name type="scientific">Methanocella paludicola (strain DSM 17711 / JCM 13418 / NBRC 101707 / SANAE)</name>
    <dbReference type="NCBI Taxonomy" id="304371"/>
    <lineage>
        <taxon>Archaea</taxon>
        <taxon>Methanobacteriati</taxon>
        <taxon>Methanobacteriota</taxon>
        <taxon>Stenosarchaea group</taxon>
        <taxon>Methanomicrobia</taxon>
        <taxon>Methanocellales</taxon>
        <taxon>Methanocellaceae</taxon>
        <taxon>Methanocella</taxon>
    </lineage>
</organism>
<dbReference type="UniPathway" id="UPA00640">
    <property type="reaction ID" value="UER00698"/>
</dbReference>
<evidence type="ECO:0000256" key="8">
    <source>
        <dbReference type="ARBA" id="ARBA00022563"/>
    </source>
</evidence>
<dbReference type="OrthoDB" id="60591at2157"/>
<comment type="catalytic activity">
    <reaction evidence="17 19">
        <text>5-methyl-5,6,7,8-tetrahydromethanopterin + coenzyme M + 2 Na(+)(in) = 5,6,7,8-tetrahydromethanopterin + methyl-coenzyme M + 2 Na(+)(out)</text>
        <dbReference type="Rhea" id="RHEA:53492"/>
        <dbReference type="ChEBI" id="CHEBI:29101"/>
        <dbReference type="ChEBI" id="CHEBI:58103"/>
        <dbReference type="ChEBI" id="CHEBI:58116"/>
        <dbReference type="ChEBI" id="CHEBI:58286"/>
        <dbReference type="ChEBI" id="CHEBI:58319"/>
        <dbReference type="EC" id="7.2.1.4"/>
    </reaction>
</comment>
<dbReference type="NCBIfam" id="TIGR01148">
    <property type="entry name" value="mtrC"/>
    <property type="match status" value="1"/>
</dbReference>
<feature type="transmembrane region" description="Helical" evidence="19">
    <location>
        <begin position="203"/>
        <end position="221"/>
    </location>
</feature>
<dbReference type="GO" id="GO:0006730">
    <property type="term" value="P:one-carbon metabolic process"/>
    <property type="evidence" value="ECO:0007669"/>
    <property type="project" value="UniProtKB-UniRule"/>
</dbReference>
<evidence type="ECO:0000256" key="3">
    <source>
        <dbReference type="ARBA" id="ARBA00004839"/>
    </source>
</evidence>
<evidence type="ECO:0000256" key="1">
    <source>
        <dbReference type="ARBA" id="ARBA00002533"/>
    </source>
</evidence>
<keyword evidence="11 19" id="KW-0812">Transmembrane</keyword>
<keyword evidence="9 19" id="KW-0489">Methyltransferase</keyword>
<evidence type="ECO:0000256" key="4">
    <source>
        <dbReference type="ARBA" id="ARBA00007607"/>
    </source>
</evidence>
<dbReference type="eggNOG" id="arCOG04868">
    <property type="taxonomic scope" value="Archaea"/>
</dbReference>
<evidence type="ECO:0000256" key="5">
    <source>
        <dbReference type="ARBA" id="ARBA00011616"/>
    </source>
</evidence>
<keyword evidence="13 19" id="KW-1133">Transmembrane helix</keyword>
<evidence type="ECO:0000256" key="17">
    <source>
        <dbReference type="ARBA" id="ARBA00044880"/>
    </source>
</evidence>
<dbReference type="GO" id="GO:0030269">
    <property type="term" value="F:tetrahydromethanopterin S-methyltransferase activity"/>
    <property type="evidence" value="ECO:0007669"/>
    <property type="project" value="UniProtKB-UniRule"/>
</dbReference>
<dbReference type="HAMAP" id="MF_01096">
    <property type="entry name" value="MtrC"/>
    <property type="match status" value="1"/>
</dbReference>
<evidence type="ECO:0000313" key="20">
    <source>
        <dbReference type="EMBL" id="BAI60613.1"/>
    </source>
</evidence>
<dbReference type="GO" id="GO:0019386">
    <property type="term" value="P:methanogenesis, from carbon dioxide"/>
    <property type="evidence" value="ECO:0007669"/>
    <property type="project" value="UniProtKB-UniRule"/>
</dbReference>
<comment type="subunit">
    <text evidence="5 19">The complex is composed of 8 subunits; MtrA, MtrB, MtrC, MtrD, MtrE, MtrF, MtrG and MtrH.</text>
</comment>
<feature type="transmembrane region" description="Helical" evidence="19">
    <location>
        <begin position="227"/>
        <end position="246"/>
    </location>
</feature>
<keyword evidence="12 19" id="KW-1278">Translocase</keyword>
<keyword evidence="10 19" id="KW-0808">Transferase</keyword>
<keyword evidence="7 19" id="KW-1003">Cell membrane</keyword>
<feature type="transmembrane region" description="Helical" evidence="19">
    <location>
        <begin position="36"/>
        <end position="58"/>
    </location>
</feature>
<feature type="transmembrane region" description="Helical" evidence="19">
    <location>
        <begin position="97"/>
        <end position="124"/>
    </location>
</feature>
<dbReference type="GeneID" id="8682981"/>
<feature type="transmembrane region" description="Helical" evidence="19">
    <location>
        <begin position="136"/>
        <end position="157"/>
    </location>
</feature>
<proteinExistence type="inferred from homology"/>
<evidence type="ECO:0000256" key="16">
    <source>
        <dbReference type="ARBA" id="ARBA00029817"/>
    </source>
</evidence>
<evidence type="ECO:0000256" key="7">
    <source>
        <dbReference type="ARBA" id="ARBA00022475"/>
    </source>
</evidence>
<dbReference type="InterPro" id="IPR005865">
    <property type="entry name" value="THM_MeTrfase_su_C"/>
</dbReference>
<evidence type="ECO:0000256" key="10">
    <source>
        <dbReference type="ARBA" id="ARBA00022679"/>
    </source>
</evidence>
<feature type="transmembrane region" description="Helical" evidence="19">
    <location>
        <begin position="169"/>
        <end position="191"/>
    </location>
</feature>
<comment type="similarity">
    <text evidence="4 19">Belongs to the MtrC family.</text>
</comment>
<protein>
    <recommendedName>
        <fullName evidence="6 19">Tetrahydromethanopterin S-methyltransferase subunit C</fullName>
        <ecNumber evidence="18 19">7.2.1.4</ecNumber>
    </recommendedName>
    <alternativeName>
        <fullName evidence="16 19">N5-methyltetrahydromethanopterin--coenzyme M methyltransferase subunit C</fullName>
    </alternativeName>
</protein>
<dbReference type="KEGG" id="mpd:MCP_0541"/>
<dbReference type="RefSeq" id="WP_012899293.1">
    <property type="nucleotide sequence ID" value="NC_013665.1"/>
</dbReference>
<dbReference type="Pfam" id="PF04211">
    <property type="entry name" value="MtrC"/>
    <property type="match status" value="1"/>
</dbReference>
<dbReference type="EC" id="7.2.1.4" evidence="18 19"/>